<dbReference type="PANTHER" id="PTHR47756">
    <property type="entry name" value="BLL6612 PROTEIN-RELATED"/>
    <property type="match status" value="1"/>
</dbReference>
<dbReference type="EMBL" id="SJPV01000003">
    <property type="protein sequence ID" value="TWU39291.1"/>
    <property type="molecule type" value="Genomic_DNA"/>
</dbReference>
<proteinExistence type="predicted"/>
<organism evidence="2 3">
    <name type="scientific">Novipirellula artificiosorum</name>
    <dbReference type="NCBI Taxonomy" id="2528016"/>
    <lineage>
        <taxon>Bacteria</taxon>
        <taxon>Pseudomonadati</taxon>
        <taxon>Planctomycetota</taxon>
        <taxon>Planctomycetia</taxon>
        <taxon>Pirellulales</taxon>
        <taxon>Pirellulaceae</taxon>
        <taxon>Novipirellula</taxon>
    </lineage>
</organism>
<keyword evidence="3" id="KW-1185">Reference proteome</keyword>
<sequence length="177" mass="19872">MLLHESRRGARFDEAGEIVLLQDQDRRRWNGGMIDEGQRLVEQSLRSGRFGFYTLQAAISAVHATAESSDQTDWPQIIALYDLLLRVRPSPVIELNRAVAVAMLRGPDAGLVLIDRLVDGGELDRYALAHSARGELLVRSSKIALAIEAFERAESMTKNPAEQRFLRRKLADCRSML</sequence>
<protein>
    <recommendedName>
        <fullName evidence="1">DUF6596 domain-containing protein</fullName>
    </recommendedName>
</protein>
<reference evidence="2 3" key="1">
    <citation type="submission" date="2019-02" db="EMBL/GenBank/DDBJ databases">
        <title>Deep-cultivation of Planctomycetes and their phenomic and genomic characterization uncovers novel biology.</title>
        <authorList>
            <person name="Wiegand S."/>
            <person name="Jogler M."/>
            <person name="Boedeker C."/>
            <person name="Pinto D."/>
            <person name="Vollmers J."/>
            <person name="Rivas-Marin E."/>
            <person name="Kohn T."/>
            <person name="Peeters S.H."/>
            <person name="Heuer A."/>
            <person name="Rast P."/>
            <person name="Oberbeckmann S."/>
            <person name="Bunk B."/>
            <person name="Jeske O."/>
            <person name="Meyerdierks A."/>
            <person name="Storesund J.E."/>
            <person name="Kallscheuer N."/>
            <person name="Luecker S."/>
            <person name="Lage O.M."/>
            <person name="Pohl T."/>
            <person name="Merkel B.J."/>
            <person name="Hornburger P."/>
            <person name="Mueller R.-W."/>
            <person name="Bruemmer F."/>
            <person name="Labrenz M."/>
            <person name="Spormann A.M."/>
            <person name="Op Den Camp H."/>
            <person name="Overmann J."/>
            <person name="Amann R."/>
            <person name="Jetten M.S.M."/>
            <person name="Mascher T."/>
            <person name="Medema M.H."/>
            <person name="Devos D.P."/>
            <person name="Kaster A.-K."/>
            <person name="Ovreas L."/>
            <person name="Rohde M."/>
            <person name="Galperin M.Y."/>
            <person name="Jogler C."/>
        </authorList>
    </citation>
    <scope>NUCLEOTIDE SEQUENCE [LARGE SCALE GENOMIC DNA]</scope>
    <source>
        <strain evidence="2 3">Poly41</strain>
    </source>
</reference>
<name>A0A5C6DV25_9BACT</name>
<evidence type="ECO:0000313" key="2">
    <source>
        <dbReference type="EMBL" id="TWU39291.1"/>
    </source>
</evidence>
<evidence type="ECO:0000313" key="3">
    <source>
        <dbReference type="Proteomes" id="UP000319143"/>
    </source>
</evidence>
<evidence type="ECO:0000259" key="1">
    <source>
        <dbReference type="Pfam" id="PF20239"/>
    </source>
</evidence>
<accession>A0A5C6DV25</accession>
<dbReference type="Pfam" id="PF20239">
    <property type="entry name" value="DUF6596"/>
    <property type="match status" value="1"/>
</dbReference>
<dbReference type="InterPro" id="IPR046531">
    <property type="entry name" value="DUF6596"/>
</dbReference>
<feature type="domain" description="DUF6596" evidence="1">
    <location>
        <begin position="1"/>
        <end position="44"/>
    </location>
</feature>
<gene>
    <name evidence="2" type="ORF">Poly41_21150</name>
</gene>
<dbReference type="PANTHER" id="PTHR47756:SF2">
    <property type="entry name" value="BLL6612 PROTEIN"/>
    <property type="match status" value="1"/>
</dbReference>
<dbReference type="AlphaFoldDB" id="A0A5C6DV25"/>
<dbReference type="Proteomes" id="UP000319143">
    <property type="component" value="Unassembled WGS sequence"/>
</dbReference>
<comment type="caution">
    <text evidence="2">The sequence shown here is derived from an EMBL/GenBank/DDBJ whole genome shotgun (WGS) entry which is preliminary data.</text>
</comment>